<dbReference type="CDD" id="cd02516">
    <property type="entry name" value="CDP-ME_synthetase"/>
    <property type="match status" value="1"/>
</dbReference>
<dbReference type="PANTHER" id="PTHR32125">
    <property type="entry name" value="2-C-METHYL-D-ERYTHRITOL 4-PHOSPHATE CYTIDYLYLTRANSFERASE, CHLOROPLASTIC"/>
    <property type="match status" value="1"/>
</dbReference>
<evidence type="ECO:0000256" key="2">
    <source>
        <dbReference type="ARBA" id="ARBA00022695"/>
    </source>
</evidence>
<dbReference type="InterPro" id="IPR050088">
    <property type="entry name" value="IspD/TarI_cytidylyltransf_bact"/>
</dbReference>
<sequence>MNYIVIVAGGKGQRMGNEVPKQFLLIGKKPILMHTIERFHEYDKTLKIILVLPEEQQNLWKELCSKYSFTIEHQIVNGGTTRFESSLNGLSQIPEGNDGLVGIHDGVRPFVSVNTIKRCYDEAQLTCAAIPVMPLTESLRIVEKNGNSKSVERANYYNVQTPQVFNIMMAKMAFAQPYQESFTDDATVMEQFGCKISLVEGNQENIKITTPLDLKLAEILINEKQPKD</sequence>
<comment type="function">
    <text evidence="3">Catalyzes the formation of 4-diphosphocytidyl-2-C-methyl-D-erythritol from CTP and 2-C-methyl-D-erythritol 4-phosphate (MEP).</text>
</comment>
<name>A0A379F340_9BACT</name>
<dbReference type="GeneID" id="78571327"/>
<keyword evidence="2 3" id="KW-0548">Nucleotidyltransferase</keyword>
<protein>
    <recommendedName>
        <fullName evidence="3">2-C-methyl-D-erythritol 4-phosphate cytidylyltransferase</fullName>
        <ecNumber evidence="3">2.7.7.60</ecNumber>
    </recommendedName>
    <alternativeName>
        <fullName evidence="3">4-diphosphocytidyl-2C-methyl-D-erythritol synthase</fullName>
    </alternativeName>
    <alternativeName>
        <fullName evidence="3">MEP cytidylyltransferase</fullName>
        <shortName evidence="3">MCT</shortName>
    </alternativeName>
</protein>
<dbReference type="Gene3D" id="3.90.550.10">
    <property type="entry name" value="Spore Coat Polysaccharide Biosynthesis Protein SpsA, Chain A"/>
    <property type="match status" value="1"/>
</dbReference>
<dbReference type="EMBL" id="UGTP01000001">
    <property type="protein sequence ID" value="SUC13031.1"/>
    <property type="molecule type" value="Genomic_DNA"/>
</dbReference>
<organism evidence="4 5">
    <name type="scientific">Prevotella pallens</name>
    <dbReference type="NCBI Taxonomy" id="60133"/>
    <lineage>
        <taxon>Bacteria</taxon>
        <taxon>Pseudomonadati</taxon>
        <taxon>Bacteroidota</taxon>
        <taxon>Bacteroidia</taxon>
        <taxon>Bacteroidales</taxon>
        <taxon>Prevotellaceae</taxon>
        <taxon>Prevotella</taxon>
    </lineage>
</organism>
<accession>A0A379F340</accession>
<gene>
    <name evidence="4" type="primary">ispD1</name>
    <name evidence="3" type="synonym">ispD</name>
    <name evidence="4" type="ORF">NCTC13043_01655</name>
</gene>
<dbReference type="NCBIfam" id="TIGR00453">
    <property type="entry name" value="ispD"/>
    <property type="match status" value="1"/>
</dbReference>
<dbReference type="GO" id="GO:0019288">
    <property type="term" value="P:isopentenyl diphosphate biosynthetic process, methylerythritol 4-phosphate pathway"/>
    <property type="evidence" value="ECO:0007669"/>
    <property type="project" value="UniProtKB-UniRule"/>
</dbReference>
<feature type="site" description="Positions MEP for the nucleophilic attack" evidence="3">
    <location>
        <position position="153"/>
    </location>
</feature>
<evidence type="ECO:0000256" key="1">
    <source>
        <dbReference type="ARBA" id="ARBA00022679"/>
    </source>
</evidence>
<dbReference type="PANTHER" id="PTHR32125:SF4">
    <property type="entry name" value="2-C-METHYL-D-ERYTHRITOL 4-PHOSPHATE CYTIDYLYLTRANSFERASE, CHLOROPLASTIC"/>
    <property type="match status" value="1"/>
</dbReference>
<dbReference type="EC" id="2.7.7.60" evidence="3"/>
<dbReference type="FunFam" id="3.90.550.10:FF:000003">
    <property type="entry name" value="2-C-methyl-D-erythritol 4-phosphate cytidylyltransferase"/>
    <property type="match status" value="1"/>
</dbReference>
<dbReference type="OrthoDB" id="9806837at2"/>
<dbReference type="InterPro" id="IPR001228">
    <property type="entry name" value="IspD"/>
</dbReference>
<keyword evidence="3" id="KW-0414">Isoprene biosynthesis</keyword>
<evidence type="ECO:0000313" key="4">
    <source>
        <dbReference type="EMBL" id="SUC13031.1"/>
    </source>
</evidence>
<dbReference type="AlphaFoldDB" id="A0A379F340"/>
<dbReference type="NCBIfam" id="NF001186">
    <property type="entry name" value="PRK00155.2-3"/>
    <property type="match status" value="1"/>
</dbReference>
<dbReference type="InterPro" id="IPR034683">
    <property type="entry name" value="IspD/TarI"/>
</dbReference>
<evidence type="ECO:0000256" key="3">
    <source>
        <dbReference type="HAMAP-Rule" id="MF_00108"/>
    </source>
</evidence>
<keyword evidence="1 3" id="KW-0808">Transferase</keyword>
<reference evidence="4 5" key="1">
    <citation type="submission" date="2018-06" db="EMBL/GenBank/DDBJ databases">
        <authorList>
            <consortium name="Pathogen Informatics"/>
            <person name="Doyle S."/>
        </authorList>
    </citation>
    <scope>NUCLEOTIDE SEQUENCE [LARGE SCALE GENOMIC DNA]</scope>
    <source>
        <strain evidence="4 5">NCTC13043</strain>
    </source>
</reference>
<feature type="site" description="Transition state stabilizer" evidence="3">
    <location>
        <position position="14"/>
    </location>
</feature>
<comment type="similarity">
    <text evidence="3">Belongs to the IspD/TarI cytidylyltransferase family. IspD subfamily.</text>
</comment>
<evidence type="ECO:0000313" key="5">
    <source>
        <dbReference type="Proteomes" id="UP000254235"/>
    </source>
</evidence>
<dbReference type="Proteomes" id="UP000254235">
    <property type="component" value="Unassembled WGS sequence"/>
</dbReference>
<dbReference type="GO" id="GO:0050518">
    <property type="term" value="F:2-C-methyl-D-erythritol 4-phosphate cytidylyltransferase activity"/>
    <property type="evidence" value="ECO:0007669"/>
    <property type="project" value="UniProtKB-UniRule"/>
</dbReference>
<comment type="catalytic activity">
    <reaction evidence="3">
        <text>2-C-methyl-D-erythritol 4-phosphate + CTP + H(+) = 4-CDP-2-C-methyl-D-erythritol + diphosphate</text>
        <dbReference type="Rhea" id="RHEA:13429"/>
        <dbReference type="ChEBI" id="CHEBI:15378"/>
        <dbReference type="ChEBI" id="CHEBI:33019"/>
        <dbReference type="ChEBI" id="CHEBI:37563"/>
        <dbReference type="ChEBI" id="CHEBI:57823"/>
        <dbReference type="ChEBI" id="CHEBI:58262"/>
        <dbReference type="EC" id="2.7.7.60"/>
    </reaction>
</comment>
<dbReference type="HAMAP" id="MF_00108">
    <property type="entry name" value="IspD"/>
    <property type="match status" value="1"/>
</dbReference>
<feature type="site" description="Transition state stabilizer" evidence="3">
    <location>
        <position position="21"/>
    </location>
</feature>
<dbReference type="Pfam" id="PF01128">
    <property type="entry name" value="IspD"/>
    <property type="match status" value="1"/>
</dbReference>
<feature type="site" description="Positions MEP for the nucleophilic attack" evidence="3">
    <location>
        <position position="207"/>
    </location>
</feature>
<dbReference type="UniPathway" id="UPA00056">
    <property type="reaction ID" value="UER00093"/>
</dbReference>
<dbReference type="SUPFAM" id="SSF53448">
    <property type="entry name" value="Nucleotide-diphospho-sugar transferases"/>
    <property type="match status" value="1"/>
</dbReference>
<comment type="pathway">
    <text evidence="3">Isoprenoid biosynthesis; isopentenyl diphosphate biosynthesis via DXP pathway; isopentenyl diphosphate from 1-deoxy-D-xylulose 5-phosphate: step 2/6.</text>
</comment>
<dbReference type="InterPro" id="IPR029044">
    <property type="entry name" value="Nucleotide-diphossugar_trans"/>
</dbReference>
<dbReference type="RefSeq" id="WP_115083649.1">
    <property type="nucleotide sequence ID" value="NZ_CAUQQE010000006.1"/>
</dbReference>
<proteinExistence type="inferred from homology"/>